<proteinExistence type="predicted"/>
<dbReference type="SUPFAM" id="SSF46689">
    <property type="entry name" value="Homeodomain-like"/>
    <property type="match status" value="1"/>
</dbReference>
<accession>A0A0P1IUD0</accession>
<gene>
    <name evidence="3" type="primary">acoR</name>
    <name evidence="3" type="ORF">TA5114_03049</name>
</gene>
<dbReference type="InterPro" id="IPR002197">
    <property type="entry name" value="HTH_Fis"/>
</dbReference>
<dbReference type="Gene3D" id="1.10.10.60">
    <property type="entry name" value="Homeodomain-like"/>
    <property type="match status" value="1"/>
</dbReference>
<dbReference type="EMBL" id="CYUE01000021">
    <property type="protein sequence ID" value="CUK27225.1"/>
    <property type="molecule type" value="Genomic_DNA"/>
</dbReference>
<evidence type="ECO:0000259" key="2">
    <source>
        <dbReference type="Pfam" id="PF02954"/>
    </source>
</evidence>
<dbReference type="PRINTS" id="PR01590">
    <property type="entry name" value="HTHFIS"/>
</dbReference>
<protein>
    <submittedName>
        <fullName evidence="3">Acetoin catabolism regulatory protein</fullName>
    </submittedName>
</protein>
<name>A0A0P1IUD0_9RHOB</name>
<sequence>MRHSDKVLATMESSQSAARSRIAASWRRSMERHGLDPATQDIPVLETASELSERQERAGLLRSAATSQLDHLFSLVGSSGCTVVLTDTDGVILDQRCSDADAPYFASWGLQAGANWSEHREGTNGIGTCLVEERHLIVHRDQHFMAKNTAMSCIDSPIYGANGELVGALDVSSARADQTEGFNKLISATVAQTARQIEAETFRSTFSKDRIVIAGESKNEQNALVAVNGDDVIVGATRAARKLFGWKLSGTVTPVAATDLFVGEGTHQGFERGEKAALVKAITRAGGNMSEAAKALGIGRATLYRRMKRLGLARDGH</sequence>
<evidence type="ECO:0000259" key="1">
    <source>
        <dbReference type="Pfam" id="PF01590"/>
    </source>
</evidence>
<dbReference type="Pfam" id="PF01590">
    <property type="entry name" value="GAF"/>
    <property type="match status" value="1"/>
</dbReference>
<keyword evidence="4" id="KW-1185">Reference proteome</keyword>
<dbReference type="InterPro" id="IPR003018">
    <property type="entry name" value="GAF"/>
</dbReference>
<dbReference type="AlphaFoldDB" id="A0A0P1IUD0"/>
<dbReference type="RefSeq" id="WP_181949474.1">
    <property type="nucleotide sequence ID" value="NZ_CYTO01000024.1"/>
</dbReference>
<evidence type="ECO:0000313" key="4">
    <source>
        <dbReference type="Proteomes" id="UP000051184"/>
    </source>
</evidence>
<dbReference type="Pfam" id="PF02954">
    <property type="entry name" value="HTH_8"/>
    <property type="match status" value="1"/>
</dbReference>
<dbReference type="STRING" id="1715691.TA5113_02933"/>
<feature type="domain" description="GAF" evidence="1">
    <location>
        <begin position="69"/>
        <end position="198"/>
    </location>
</feature>
<dbReference type="Proteomes" id="UP000051184">
    <property type="component" value="Unassembled WGS sequence"/>
</dbReference>
<reference evidence="4" key="1">
    <citation type="submission" date="2015-09" db="EMBL/GenBank/DDBJ databases">
        <authorList>
            <person name="Rodrigo-Torres Lidia"/>
            <person name="Arahal R.David."/>
        </authorList>
    </citation>
    <scope>NUCLEOTIDE SEQUENCE [LARGE SCALE GENOMIC DNA]</scope>
    <source>
        <strain evidence="4">CECT 5114</strain>
    </source>
</reference>
<dbReference type="SUPFAM" id="SSF55781">
    <property type="entry name" value="GAF domain-like"/>
    <property type="match status" value="1"/>
</dbReference>
<dbReference type="GO" id="GO:0043565">
    <property type="term" value="F:sequence-specific DNA binding"/>
    <property type="evidence" value="ECO:0007669"/>
    <property type="project" value="InterPro"/>
</dbReference>
<feature type="domain" description="DNA binding HTH" evidence="2">
    <location>
        <begin position="274"/>
        <end position="310"/>
    </location>
</feature>
<dbReference type="InterPro" id="IPR009057">
    <property type="entry name" value="Homeodomain-like_sf"/>
</dbReference>
<dbReference type="InterPro" id="IPR029016">
    <property type="entry name" value="GAF-like_dom_sf"/>
</dbReference>
<organism evidence="3 4">
    <name type="scientific">Cognatishimia activa</name>
    <dbReference type="NCBI Taxonomy" id="1715691"/>
    <lineage>
        <taxon>Bacteria</taxon>
        <taxon>Pseudomonadati</taxon>
        <taxon>Pseudomonadota</taxon>
        <taxon>Alphaproteobacteria</taxon>
        <taxon>Rhodobacterales</taxon>
        <taxon>Paracoccaceae</taxon>
        <taxon>Cognatishimia</taxon>
    </lineage>
</organism>
<dbReference type="Gene3D" id="3.30.450.40">
    <property type="match status" value="1"/>
</dbReference>
<evidence type="ECO:0000313" key="3">
    <source>
        <dbReference type="EMBL" id="CUK27225.1"/>
    </source>
</evidence>